<keyword evidence="4" id="KW-1185">Reference proteome</keyword>
<evidence type="ECO:0000259" key="2">
    <source>
        <dbReference type="PROSITE" id="PS51283"/>
    </source>
</evidence>
<dbReference type="Proteomes" id="UP001165160">
    <property type="component" value="Unassembled WGS sequence"/>
</dbReference>
<accession>A0A9W7FPV4</accession>
<dbReference type="AlphaFoldDB" id="A0A9W7FPV4"/>
<dbReference type="Gene3D" id="3.30.2230.10">
    <property type="entry name" value="DUSP-like"/>
    <property type="match status" value="1"/>
</dbReference>
<dbReference type="InterPro" id="IPR035927">
    <property type="entry name" value="DUSP-like_sf"/>
</dbReference>
<comment type="caution">
    <text evidence="3">The sequence shown here is derived from an EMBL/GenBank/DDBJ whole genome shotgun (WGS) entry which is preliminary data.</text>
</comment>
<dbReference type="GO" id="GO:0004843">
    <property type="term" value="F:cysteine-type deubiquitinase activity"/>
    <property type="evidence" value="ECO:0007669"/>
    <property type="project" value="InterPro"/>
</dbReference>
<dbReference type="SUPFAM" id="SSF143791">
    <property type="entry name" value="DUSP-like"/>
    <property type="match status" value="1"/>
</dbReference>
<feature type="domain" description="DUSP" evidence="2">
    <location>
        <begin position="1"/>
        <end position="81"/>
    </location>
</feature>
<dbReference type="EMBL" id="BRXX01000535">
    <property type="protein sequence ID" value="GMI15910.1"/>
    <property type="molecule type" value="Genomic_DNA"/>
</dbReference>
<sequence length="207" mass="24276">MHECYYLLPTSWLNSWSSFINSESPQPPPRIPLNYFLTLNGDLKPDLKPITHYRAVNSTQYHIFFYLYSADSSPPQIRSTVDLYSPELSNEKVKEYIKSGALKARVEVNRLLIQVREGGGIGGAEKFEREEVEEELFCWCVTRDFIERVIECLFRCGNKSGVKYKQVTEYDDETDEDEEDEEEGYKDEDIECIEEDIEMPTRRNRDK</sequence>
<feature type="compositionally biased region" description="Acidic residues" evidence="1">
    <location>
        <begin position="169"/>
        <end position="191"/>
    </location>
</feature>
<protein>
    <recommendedName>
        <fullName evidence="2">DUSP domain-containing protein</fullName>
    </recommendedName>
</protein>
<gene>
    <name evidence="3" type="ORF">TrVE_jg8846</name>
</gene>
<dbReference type="PROSITE" id="PS51283">
    <property type="entry name" value="DUSP"/>
    <property type="match status" value="1"/>
</dbReference>
<dbReference type="Pfam" id="PF06337">
    <property type="entry name" value="DUSP"/>
    <property type="match status" value="1"/>
</dbReference>
<dbReference type="InterPro" id="IPR006615">
    <property type="entry name" value="Pept_C19_DUSP"/>
</dbReference>
<evidence type="ECO:0000313" key="3">
    <source>
        <dbReference type="EMBL" id="GMI15910.1"/>
    </source>
</evidence>
<evidence type="ECO:0000313" key="4">
    <source>
        <dbReference type="Proteomes" id="UP001165160"/>
    </source>
</evidence>
<feature type="region of interest" description="Disordered" evidence="1">
    <location>
        <begin position="168"/>
        <end position="191"/>
    </location>
</feature>
<organism evidence="3 4">
    <name type="scientific">Triparma verrucosa</name>
    <dbReference type="NCBI Taxonomy" id="1606542"/>
    <lineage>
        <taxon>Eukaryota</taxon>
        <taxon>Sar</taxon>
        <taxon>Stramenopiles</taxon>
        <taxon>Ochrophyta</taxon>
        <taxon>Bolidophyceae</taxon>
        <taxon>Parmales</taxon>
        <taxon>Triparmaceae</taxon>
        <taxon>Triparma</taxon>
    </lineage>
</organism>
<name>A0A9W7FPV4_9STRA</name>
<evidence type="ECO:0000256" key="1">
    <source>
        <dbReference type="SAM" id="MobiDB-lite"/>
    </source>
</evidence>
<reference evidence="4" key="1">
    <citation type="journal article" date="2023" name="Commun. Biol.">
        <title>Genome analysis of Parmales, the sister group of diatoms, reveals the evolutionary specialization of diatoms from phago-mixotrophs to photoautotrophs.</title>
        <authorList>
            <person name="Ban H."/>
            <person name="Sato S."/>
            <person name="Yoshikawa S."/>
            <person name="Yamada K."/>
            <person name="Nakamura Y."/>
            <person name="Ichinomiya M."/>
            <person name="Sato N."/>
            <person name="Blanc-Mathieu R."/>
            <person name="Endo H."/>
            <person name="Kuwata A."/>
            <person name="Ogata H."/>
        </authorList>
    </citation>
    <scope>NUCLEOTIDE SEQUENCE [LARGE SCALE GENOMIC DNA]</scope>
    <source>
        <strain evidence="4">NIES 3699</strain>
    </source>
</reference>
<proteinExistence type="predicted"/>